<evidence type="ECO:0000256" key="2">
    <source>
        <dbReference type="ARBA" id="ARBA00022741"/>
    </source>
</evidence>
<proteinExistence type="predicted"/>
<evidence type="ECO:0000313" key="7">
    <source>
        <dbReference type="EMBL" id="KAK9069565.1"/>
    </source>
</evidence>
<dbReference type="InterPro" id="IPR014808">
    <property type="entry name" value="DNA_replication_fac_Dna2_N"/>
</dbReference>
<keyword evidence="3" id="KW-0378">Hydrolase</keyword>
<dbReference type="GO" id="GO:0046872">
    <property type="term" value="F:metal ion binding"/>
    <property type="evidence" value="ECO:0007669"/>
    <property type="project" value="UniProtKB-KW"/>
</dbReference>
<evidence type="ECO:0000256" key="3">
    <source>
        <dbReference type="ARBA" id="ARBA00022801"/>
    </source>
</evidence>
<sequence length="1031" mass="117891">MGISWMISPEFCKSVPRRKRIKFSPGMALLELLDQVEDVICVEDQVSTGAKTSFENKKSSEIPLKPDVVGPSVVSTKKVKTEPANVYFLVFEVSEKQFVGPNGSQCTSKERRVQVARLQETRWKGNKGGECNGYKLWYMGTDGAKNGVGFLVACEFKDNVVEVRRYNDRIMVLRIVLREEVVSVISAYAPQVGLGDQEKRQIWDLLDVTLGARVGILMATSVRIVMVSLRSGGGYNESWWWNDEVQGKVQAKNECFRKLRNCIGDVERARLTELYRVAKREAKKVVSETKNTAYWEMYERFEARDWEHDIFKIAKARERRRQDLGVVKFIKGEDGRVLVKEKDITTRWLNYFNNLYNGGRQEDNEGSTNVGQQRNWCYCKRITTEEVGRALRKMGRAKAVGPDNIPIEVWTCLAGEGVTWLMTLFNTILKTRRMPNQWRSSVLIPLYKKKGIEARLRRETQISMNQFGFMPGRWTTEAIHIMRRLMEKYRDKKQDLHMVFIDLEKAYDNIPRQVIWDSLGSRGIPWQYIELLVKDMYRGAKTSVRARVGDFDFFSVDIVLHQGSALSPFLFTIVLDELSKSVQVDIPWCMLFTDDIVLVAEKKNELNVRLEEWHAALEQKGLRISWSKTEYLHCNFSGTNTEGDINLTIDRVLVPQTTKFKYLGSSFQCDGDIDYDVTHRIQAGWCKWRAASSVLNEDVEMDVWPYEVLRLLDEECGEERSVYLSDDWFYSVIAPGDTVHVIGEFNEGICEVNRDKNFVIVHPDTLVSGTRVAASFSCPRRTVLDERLKNNEQSAAALVGTLLHKLFQAGLIREIPTKEFLEEYARVLLQKNYESLYACGVYEGDIHKTMIEAIPRLLNWILLFRDSKVPSSSVNFGSNDEVKKVNVSETHSGSIESSGLGDVYSSLVNHLTTSHCNFLKKWERLINLEANELEVVKKEMWGSRSMNSAHSSTCLSSIVLDTSDQVLHKNFIQGNRFVYCFTRQDSNPSSSGKDLECSLKTGDYVILSTDPDRLVIGSGVIMGITRINVTV</sequence>
<dbReference type="InterPro" id="IPR043502">
    <property type="entry name" value="DNA/RNA_pol_sf"/>
</dbReference>
<dbReference type="PANTHER" id="PTHR19446">
    <property type="entry name" value="REVERSE TRANSCRIPTASES"/>
    <property type="match status" value="1"/>
</dbReference>
<organism evidence="7 8">
    <name type="scientific">Deinandra increscens subsp. villosa</name>
    <dbReference type="NCBI Taxonomy" id="3103831"/>
    <lineage>
        <taxon>Eukaryota</taxon>
        <taxon>Viridiplantae</taxon>
        <taxon>Streptophyta</taxon>
        <taxon>Embryophyta</taxon>
        <taxon>Tracheophyta</taxon>
        <taxon>Spermatophyta</taxon>
        <taxon>Magnoliopsida</taxon>
        <taxon>eudicotyledons</taxon>
        <taxon>Gunneridae</taxon>
        <taxon>Pentapetalae</taxon>
        <taxon>asterids</taxon>
        <taxon>campanulids</taxon>
        <taxon>Asterales</taxon>
        <taxon>Asteraceae</taxon>
        <taxon>Asteroideae</taxon>
        <taxon>Heliantheae alliance</taxon>
        <taxon>Madieae</taxon>
        <taxon>Madiinae</taxon>
        <taxon>Deinandra</taxon>
    </lineage>
</organism>
<dbReference type="InterPro" id="IPR043128">
    <property type="entry name" value="Rev_trsase/Diguanyl_cyclase"/>
</dbReference>
<dbReference type="CDD" id="cd01650">
    <property type="entry name" value="RT_nLTR_like"/>
    <property type="match status" value="1"/>
</dbReference>
<dbReference type="Gene3D" id="3.60.10.10">
    <property type="entry name" value="Endonuclease/exonuclease/phosphatase"/>
    <property type="match status" value="1"/>
</dbReference>
<feature type="domain" description="Reverse transcriptase" evidence="6">
    <location>
        <begin position="427"/>
        <end position="667"/>
    </location>
</feature>
<keyword evidence="1" id="KW-0479">Metal-binding</keyword>
<keyword evidence="8" id="KW-1185">Reference proteome</keyword>
<dbReference type="Gene3D" id="3.30.70.270">
    <property type="match status" value="1"/>
</dbReference>
<dbReference type="GO" id="GO:0016787">
    <property type="term" value="F:hydrolase activity"/>
    <property type="evidence" value="ECO:0007669"/>
    <property type="project" value="UniProtKB-KW"/>
</dbReference>
<evidence type="ECO:0000256" key="1">
    <source>
        <dbReference type="ARBA" id="ARBA00022723"/>
    </source>
</evidence>
<evidence type="ECO:0000256" key="5">
    <source>
        <dbReference type="ARBA" id="ARBA00022840"/>
    </source>
</evidence>
<evidence type="ECO:0000313" key="8">
    <source>
        <dbReference type="Proteomes" id="UP001408789"/>
    </source>
</evidence>
<dbReference type="PROSITE" id="PS50878">
    <property type="entry name" value="RT_POL"/>
    <property type="match status" value="1"/>
</dbReference>
<reference evidence="7 8" key="1">
    <citation type="submission" date="2024-04" db="EMBL/GenBank/DDBJ databases">
        <title>The reference genome of an endangered Asteraceae, Deinandra increscens subsp. villosa, native to the Central Coast of California.</title>
        <authorList>
            <person name="Guilliams M."/>
            <person name="Hasenstab-Lehman K."/>
            <person name="Meyer R."/>
            <person name="Mcevoy S."/>
        </authorList>
    </citation>
    <scope>NUCLEOTIDE SEQUENCE [LARGE SCALE GENOMIC DNA]</scope>
    <source>
        <tissue evidence="7">Leaf</tissue>
    </source>
</reference>
<dbReference type="Proteomes" id="UP001408789">
    <property type="component" value="Unassembled WGS sequence"/>
</dbReference>
<dbReference type="InterPro" id="IPR000477">
    <property type="entry name" value="RT_dom"/>
</dbReference>
<evidence type="ECO:0000259" key="6">
    <source>
        <dbReference type="PROSITE" id="PS50878"/>
    </source>
</evidence>
<dbReference type="AlphaFoldDB" id="A0AAP0D6L0"/>
<dbReference type="Pfam" id="PF08696">
    <property type="entry name" value="Dna2"/>
    <property type="match status" value="1"/>
</dbReference>
<dbReference type="SUPFAM" id="SSF56672">
    <property type="entry name" value="DNA/RNA polymerases"/>
    <property type="match status" value="1"/>
</dbReference>
<comment type="caution">
    <text evidence="7">The sequence shown here is derived from an EMBL/GenBank/DDBJ whole genome shotgun (WGS) entry which is preliminary data.</text>
</comment>
<protein>
    <recommendedName>
        <fullName evidence="6">Reverse transcriptase domain-containing protein</fullName>
    </recommendedName>
</protein>
<keyword evidence="5" id="KW-0067">ATP-binding</keyword>
<evidence type="ECO:0000256" key="4">
    <source>
        <dbReference type="ARBA" id="ARBA00022806"/>
    </source>
</evidence>
<dbReference type="InterPro" id="IPR036691">
    <property type="entry name" value="Endo/exonu/phosph_ase_sf"/>
</dbReference>
<keyword evidence="4" id="KW-0347">Helicase</keyword>
<dbReference type="GO" id="GO:0005524">
    <property type="term" value="F:ATP binding"/>
    <property type="evidence" value="ECO:0007669"/>
    <property type="project" value="UniProtKB-KW"/>
</dbReference>
<dbReference type="Pfam" id="PF00078">
    <property type="entry name" value="RVT_1"/>
    <property type="match status" value="1"/>
</dbReference>
<name>A0AAP0D6L0_9ASTR</name>
<keyword evidence="2" id="KW-0547">Nucleotide-binding</keyword>
<dbReference type="GO" id="GO:0004386">
    <property type="term" value="F:helicase activity"/>
    <property type="evidence" value="ECO:0007669"/>
    <property type="project" value="UniProtKB-KW"/>
</dbReference>
<dbReference type="EMBL" id="JBCNJP010000013">
    <property type="protein sequence ID" value="KAK9069565.1"/>
    <property type="molecule type" value="Genomic_DNA"/>
</dbReference>
<gene>
    <name evidence="7" type="ORF">SSX86_011469</name>
</gene>
<accession>A0AAP0D6L0</accession>